<dbReference type="GO" id="GO:0000287">
    <property type="term" value="F:magnesium ion binding"/>
    <property type="evidence" value="ECO:0007669"/>
    <property type="project" value="UniProtKB-UniRule"/>
</dbReference>
<feature type="binding site" evidence="9">
    <location>
        <position position="104"/>
    </location>
    <ligand>
        <name>4-amino-2-methyl-5-(diphosphooxymethyl)pyrimidine</name>
        <dbReference type="ChEBI" id="CHEBI:57841"/>
    </ligand>
</feature>
<dbReference type="InterPro" id="IPR034291">
    <property type="entry name" value="TMP_synthase"/>
</dbReference>
<feature type="binding site" evidence="9">
    <location>
        <begin position="33"/>
        <end position="37"/>
    </location>
    <ligand>
        <name>4-amino-2-methyl-5-(diphosphooxymethyl)pyrimidine</name>
        <dbReference type="ChEBI" id="CHEBI:57841"/>
    </ligand>
</feature>
<dbReference type="InterPro" id="IPR036206">
    <property type="entry name" value="ThiamineP_synth_sf"/>
</dbReference>
<evidence type="ECO:0000313" key="14">
    <source>
        <dbReference type="Proteomes" id="UP000184420"/>
    </source>
</evidence>
<evidence type="ECO:0000256" key="1">
    <source>
        <dbReference type="ARBA" id="ARBA00005165"/>
    </source>
</evidence>
<accession>A0A1M7EBE9</accession>
<evidence type="ECO:0000256" key="7">
    <source>
        <dbReference type="ARBA" id="ARBA00047851"/>
    </source>
</evidence>
<feature type="domain" description="Thiamine phosphate synthase/TenI" evidence="12">
    <location>
        <begin position="14"/>
        <end position="186"/>
    </location>
</feature>
<keyword evidence="14" id="KW-1185">Reference proteome</keyword>
<evidence type="ECO:0000313" key="13">
    <source>
        <dbReference type="EMBL" id="SHL88669.1"/>
    </source>
</evidence>
<name>A0A1M7EBE9_9BACT</name>
<comment type="pathway">
    <text evidence="1 9 11">Cofactor biosynthesis; thiamine diphosphate biosynthesis; thiamine phosphate from 4-amino-2-methyl-5-diphosphomethylpyrimidine and 4-methyl-5-(2-phosphoethyl)-thiazole: step 1/1.</text>
</comment>
<dbReference type="RefSeq" id="WP_073082304.1">
    <property type="nucleotide sequence ID" value="NZ_FRBL01000005.1"/>
</dbReference>
<feature type="binding site" evidence="9">
    <location>
        <position position="65"/>
    </location>
    <ligand>
        <name>4-amino-2-methyl-5-(diphosphooxymethyl)pyrimidine</name>
        <dbReference type="ChEBI" id="CHEBI:57841"/>
    </ligand>
</feature>
<comment type="caution">
    <text evidence="9">Lacks conserved residue(s) required for the propagation of feature annotation.</text>
</comment>
<dbReference type="GO" id="GO:0004789">
    <property type="term" value="F:thiamine-phosphate diphosphorylase activity"/>
    <property type="evidence" value="ECO:0007669"/>
    <property type="project" value="UniProtKB-UniRule"/>
</dbReference>
<dbReference type="HAMAP" id="MF_00097">
    <property type="entry name" value="TMP_synthase"/>
    <property type="match status" value="1"/>
</dbReference>
<dbReference type="NCBIfam" id="TIGR00693">
    <property type="entry name" value="thiE"/>
    <property type="match status" value="1"/>
</dbReference>
<evidence type="ECO:0000259" key="12">
    <source>
        <dbReference type="Pfam" id="PF02581"/>
    </source>
</evidence>
<dbReference type="CDD" id="cd00564">
    <property type="entry name" value="TMP_TenI"/>
    <property type="match status" value="1"/>
</dbReference>
<sequence length="214" mass="22900">MINRLQYISQGITPADHLQNISSACDAGCTWVQLRIKNLPADELMPHAVAARRLTARYNVTLIINDHPTVAVAAGADGVHVGLEDNTVAEARAIVGDKMIVGGTSNTWEHIAKHQSEGADYVGLGPYRFTETKKKLSPILGLTGYQEVMQKLSTLGIRIPVIAIGGIVTQDIEGLLRAGVHGIAVSGLITGAPDKAMLVDLLYNRLNTSFACNH</sequence>
<comment type="similarity">
    <text evidence="9 10">Belongs to the thiamine-phosphate synthase family.</text>
</comment>
<evidence type="ECO:0000256" key="8">
    <source>
        <dbReference type="ARBA" id="ARBA00047883"/>
    </source>
</evidence>
<feature type="binding site" evidence="9">
    <location>
        <begin position="130"/>
        <end position="132"/>
    </location>
    <ligand>
        <name>2-[(2R,5Z)-2-carboxy-4-methylthiazol-5(2H)-ylidene]ethyl phosphate</name>
        <dbReference type="ChEBI" id="CHEBI:62899"/>
    </ligand>
</feature>
<comment type="function">
    <text evidence="9">Condenses 4-methyl-5-(beta-hydroxyethyl)thiazole monophosphate (THZ-P) and 2-methyl-4-amino-5-hydroxymethyl pyrimidine pyrophosphate (HMP-PP) to form thiamine monophosphate (TMP).</text>
</comment>
<evidence type="ECO:0000256" key="11">
    <source>
        <dbReference type="RuleBase" id="RU004253"/>
    </source>
</evidence>
<protein>
    <recommendedName>
        <fullName evidence="9">Thiamine-phosphate synthase</fullName>
        <shortName evidence="9">TP synthase</shortName>
        <shortName evidence="9">TPS</shortName>
        <ecNumber evidence="9">2.5.1.3</ecNumber>
    </recommendedName>
    <alternativeName>
        <fullName evidence="9">Thiamine-phosphate pyrophosphorylase</fullName>
        <shortName evidence="9">TMP pyrophosphorylase</shortName>
        <shortName evidence="9">TMP-PPase</shortName>
    </alternativeName>
</protein>
<evidence type="ECO:0000256" key="4">
    <source>
        <dbReference type="ARBA" id="ARBA00022842"/>
    </source>
</evidence>
<dbReference type="PANTHER" id="PTHR20857">
    <property type="entry name" value="THIAMINE-PHOSPHATE PYROPHOSPHORYLASE"/>
    <property type="match status" value="1"/>
</dbReference>
<comment type="catalytic activity">
    <reaction evidence="8 9 10">
        <text>2-[(2R,5Z)-2-carboxy-4-methylthiazol-5(2H)-ylidene]ethyl phosphate + 4-amino-2-methyl-5-(diphosphooxymethyl)pyrimidine + 2 H(+) = thiamine phosphate + CO2 + diphosphate</text>
        <dbReference type="Rhea" id="RHEA:47844"/>
        <dbReference type="ChEBI" id="CHEBI:15378"/>
        <dbReference type="ChEBI" id="CHEBI:16526"/>
        <dbReference type="ChEBI" id="CHEBI:33019"/>
        <dbReference type="ChEBI" id="CHEBI:37575"/>
        <dbReference type="ChEBI" id="CHEBI:57841"/>
        <dbReference type="ChEBI" id="CHEBI:62899"/>
        <dbReference type="EC" id="2.5.1.3"/>
    </reaction>
</comment>
<keyword evidence="4 9" id="KW-0460">Magnesium</keyword>
<dbReference type="OrthoDB" id="9812206at2"/>
<keyword evidence="5 9" id="KW-0784">Thiamine biosynthesis</keyword>
<evidence type="ECO:0000256" key="3">
    <source>
        <dbReference type="ARBA" id="ARBA00022723"/>
    </source>
</evidence>
<dbReference type="GO" id="GO:0005737">
    <property type="term" value="C:cytoplasm"/>
    <property type="evidence" value="ECO:0007669"/>
    <property type="project" value="TreeGrafter"/>
</dbReference>
<evidence type="ECO:0000256" key="10">
    <source>
        <dbReference type="RuleBase" id="RU003826"/>
    </source>
</evidence>
<comment type="catalytic activity">
    <reaction evidence="6 9 10">
        <text>4-methyl-5-(2-phosphooxyethyl)-thiazole + 4-amino-2-methyl-5-(diphosphooxymethyl)pyrimidine + H(+) = thiamine phosphate + diphosphate</text>
        <dbReference type="Rhea" id="RHEA:22328"/>
        <dbReference type="ChEBI" id="CHEBI:15378"/>
        <dbReference type="ChEBI" id="CHEBI:33019"/>
        <dbReference type="ChEBI" id="CHEBI:37575"/>
        <dbReference type="ChEBI" id="CHEBI:57841"/>
        <dbReference type="ChEBI" id="CHEBI:58296"/>
        <dbReference type="EC" id="2.5.1.3"/>
    </reaction>
</comment>
<reference evidence="13 14" key="1">
    <citation type="submission" date="2016-11" db="EMBL/GenBank/DDBJ databases">
        <authorList>
            <person name="Jaros S."/>
            <person name="Januszkiewicz K."/>
            <person name="Wedrychowicz H."/>
        </authorList>
    </citation>
    <scope>NUCLEOTIDE SEQUENCE [LARGE SCALE GENOMIC DNA]</scope>
    <source>
        <strain evidence="13 14">DSM 27406</strain>
    </source>
</reference>
<dbReference type="PANTHER" id="PTHR20857:SF15">
    <property type="entry name" value="THIAMINE-PHOSPHATE SYNTHASE"/>
    <property type="match status" value="1"/>
</dbReference>
<evidence type="ECO:0000256" key="6">
    <source>
        <dbReference type="ARBA" id="ARBA00047334"/>
    </source>
</evidence>
<dbReference type="NCBIfam" id="NF000736">
    <property type="entry name" value="PRK00043.2-3"/>
    <property type="match status" value="1"/>
</dbReference>
<dbReference type="InterPro" id="IPR022998">
    <property type="entry name" value="ThiamineP_synth_TenI"/>
</dbReference>
<feature type="binding site" evidence="9">
    <location>
        <position position="85"/>
    </location>
    <ligand>
        <name>Mg(2+)</name>
        <dbReference type="ChEBI" id="CHEBI:18420"/>
    </ligand>
</feature>
<dbReference type="STRING" id="1419482.SAMN05444266_105355"/>
<evidence type="ECO:0000256" key="9">
    <source>
        <dbReference type="HAMAP-Rule" id="MF_00097"/>
    </source>
</evidence>
<dbReference type="InterPro" id="IPR013785">
    <property type="entry name" value="Aldolase_TIM"/>
</dbReference>
<dbReference type="GO" id="GO:0009229">
    <property type="term" value="P:thiamine diphosphate biosynthetic process"/>
    <property type="evidence" value="ECO:0007669"/>
    <property type="project" value="UniProtKB-UniRule"/>
</dbReference>
<keyword evidence="3 9" id="KW-0479">Metal-binding</keyword>
<dbReference type="UniPathway" id="UPA00060">
    <property type="reaction ID" value="UER00141"/>
</dbReference>
<comment type="cofactor">
    <cofactor evidence="9">
        <name>Mg(2+)</name>
        <dbReference type="ChEBI" id="CHEBI:18420"/>
    </cofactor>
    <text evidence="9">Binds 1 Mg(2+) ion per subunit.</text>
</comment>
<proteinExistence type="inferred from homology"/>
<evidence type="ECO:0000256" key="2">
    <source>
        <dbReference type="ARBA" id="ARBA00022679"/>
    </source>
</evidence>
<dbReference type="Pfam" id="PF02581">
    <property type="entry name" value="TMP-TENI"/>
    <property type="match status" value="1"/>
</dbReference>
<feature type="binding site" evidence="9">
    <location>
        <position position="133"/>
    </location>
    <ligand>
        <name>4-amino-2-methyl-5-(diphosphooxymethyl)pyrimidine</name>
        <dbReference type="ChEBI" id="CHEBI:57841"/>
    </ligand>
</feature>
<comment type="catalytic activity">
    <reaction evidence="7 9 10">
        <text>2-(2-carboxy-4-methylthiazol-5-yl)ethyl phosphate + 4-amino-2-methyl-5-(diphosphooxymethyl)pyrimidine + 2 H(+) = thiamine phosphate + CO2 + diphosphate</text>
        <dbReference type="Rhea" id="RHEA:47848"/>
        <dbReference type="ChEBI" id="CHEBI:15378"/>
        <dbReference type="ChEBI" id="CHEBI:16526"/>
        <dbReference type="ChEBI" id="CHEBI:33019"/>
        <dbReference type="ChEBI" id="CHEBI:37575"/>
        <dbReference type="ChEBI" id="CHEBI:57841"/>
        <dbReference type="ChEBI" id="CHEBI:62890"/>
        <dbReference type="EC" id="2.5.1.3"/>
    </reaction>
</comment>
<feature type="binding site" evidence="9">
    <location>
        <position position="166"/>
    </location>
    <ligand>
        <name>2-[(2R,5Z)-2-carboxy-4-methylthiazol-5(2H)-ylidene]ethyl phosphate</name>
        <dbReference type="ChEBI" id="CHEBI:62899"/>
    </ligand>
</feature>
<dbReference type="EC" id="2.5.1.3" evidence="9"/>
<keyword evidence="2 9" id="KW-0808">Transferase</keyword>
<organism evidence="13 14">
    <name type="scientific">Chitinophaga jiangningensis</name>
    <dbReference type="NCBI Taxonomy" id="1419482"/>
    <lineage>
        <taxon>Bacteria</taxon>
        <taxon>Pseudomonadati</taxon>
        <taxon>Bacteroidota</taxon>
        <taxon>Chitinophagia</taxon>
        <taxon>Chitinophagales</taxon>
        <taxon>Chitinophagaceae</taxon>
        <taxon>Chitinophaga</taxon>
    </lineage>
</organism>
<gene>
    <name evidence="9" type="primary">thiE</name>
    <name evidence="13" type="ORF">SAMN05444266_105355</name>
</gene>
<feature type="binding site" evidence="9">
    <location>
        <position position="66"/>
    </location>
    <ligand>
        <name>Mg(2+)</name>
        <dbReference type="ChEBI" id="CHEBI:18420"/>
    </ligand>
</feature>
<evidence type="ECO:0000256" key="5">
    <source>
        <dbReference type="ARBA" id="ARBA00022977"/>
    </source>
</evidence>
<dbReference type="AlphaFoldDB" id="A0A1M7EBE9"/>
<dbReference type="Proteomes" id="UP000184420">
    <property type="component" value="Unassembled WGS sequence"/>
</dbReference>
<dbReference type="SUPFAM" id="SSF51391">
    <property type="entry name" value="Thiamin phosphate synthase"/>
    <property type="match status" value="1"/>
</dbReference>
<dbReference type="GO" id="GO:0009228">
    <property type="term" value="P:thiamine biosynthetic process"/>
    <property type="evidence" value="ECO:0007669"/>
    <property type="project" value="UniProtKB-KW"/>
</dbReference>
<dbReference type="Gene3D" id="3.20.20.70">
    <property type="entry name" value="Aldolase class I"/>
    <property type="match status" value="1"/>
</dbReference>
<dbReference type="EMBL" id="FRBL01000005">
    <property type="protein sequence ID" value="SHL88669.1"/>
    <property type="molecule type" value="Genomic_DNA"/>
</dbReference>